<dbReference type="GO" id="GO:0005840">
    <property type="term" value="C:ribosome"/>
    <property type="evidence" value="ECO:0007669"/>
    <property type="project" value="UniProtKB-KW"/>
</dbReference>
<evidence type="ECO:0000256" key="7">
    <source>
        <dbReference type="ARBA" id="ARBA00082711"/>
    </source>
</evidence>
<evidence type="ECO:0000256" key="6">
    <source>
        <dbReference type="ARBA" id="ARBA00040565"/>
    </source>
</evidence>
<dbReference type="OrthoDB" id="275876at2759"/>
<comment type="subcellular location">
    <subcellularLocation>
        <location evidence="1">Mitochondrion</location>
    </subcellularLocation>
</comment>
<comment type="similarity">
    <text evidence="2">Belongs to the universal ribosomal protein uL4 family.</text>
</comment>
<evidence type="ECO:0000256" key="4">
    <source>
        <dbReference type="ARBA" id="ARBA00023128"/>
    </source>
</evidence>
<proteinExistence type="inferred from homology"/>
<keyword evidence="5" id="KW-0687">Ribonucleoprotein</keyword>
<organism evidence="9 10">
    <name type="scientific">Hypsibius exemplaris</name>
    <name type="common">Freshwater tardigrade</name>
    <dbReference type="NCBI Taxonomy" id="2072580"/>
    <lineage>
        <taxon>Eukaryota</taxon>
        <taxon>Metazoa</taxon>
        <taxon>Ecdysozoa</taxon>
        <taxon>Tardigrada</taxon>
        <taxon>Eutardigrada</taxon>
        <taxon>Parachela</taxon>
        <taxon>Hypsibioidea</taxon>
        <taxon>Hypsibiidae</taxon>
        <taxon>Hypsibius</taxon>
    </lineage>
</organism>
<name>A0A1W0WTG5_HYPEX</name>
<feature type="compositionally biased region" description="Basic residues" evidence="8">
    <location>
        <begin position="144"/>
        <end position="156"/>
    </location>
</feature>
<dbReference type="SUPFAM" id="SSF52166">
    <property type="entry name" value="Ribosomal protein L4"/>
    <property type="match status" value="1"/>
</dbReference>
<dbReference type="InterPro" id="IPR013005">
    <property type="entry name" value="Ribosomal_uL4-like"/>
</dbReference>
<evidence type="ECO:0000256" key="1">
    <source>
        <dbReference type="ARBA" id="ARBA00004173"/>
    </source>
</evidence>
<accession>A0A1W0WTG5</accession>
<evidence type="ECO:0000313" key="10">
    <source>
        <dbReference type="Proteomes" id="UP000192578"/>
    </source>
</evidence>
<dbReference type="InterPro" id="IPR023574">
    <property type="entry name" value="Ribosomal_uL4_dom_sf"/>
</dbReference>
<keyword evidence="4" id="KW-0496">Mitochondrion</keyword>
<evidence type="ECO:0000313" key="9">
    <source>
        <dbReference type="EMBL" id="OQV18475.1"/>
    </source>
</evidence>
<protein>
    <recommendedName>
        <fullName evidence="6">Large ribosomal subunit protein uL4m</fullName>
    </recommendedName>
    <alternativeName>
        <fullName evidence="7">39S ribosomal protein L4, mitochondrial</fullName>
    </alternativeName>
</protein>
<sequence length="305" mass="34435">MIIRPVLLKEPSPKVMMHKTGTLLRTVFSRSWLAESIRKPALLPCAGTISRYTASSSSNSALITDRQLLYPPKYNTPREAWVETLGTLEGRKVGLIPLHPDIFAEFPRIDVIHENVKWQKLYQHVDYAHQRTRAEMPGGGRKPWPQKKTGRARHGSIRSPLFKGGGAAKGPRGPKSFFYMLDLQNRAKGLKCTLSAKFAQDDLHIVDSFESLSSPESQFLEALAAKRNWGLSVLFVDDTDFMAKNIALACRGLPSFTLMPVYGLNCFSMLKHETVVLTTRAVDKIEERLKRVDNLLRQNDPRHAR</sequence>
<dbReference type="PANTHER" id="PTHR10746">
    <property type="entry name" value="50S RIBOSOMAL PROTEIN L4"/>
    <property type="match status" value="1"/>
</dbReference>
<evidence type="ECO:0000256" key="2">
    <source>
        <dbReference type="ARBA" id="ARBA00010528"/>
    </source>
</evidence>
<dbReference type="GO" id="GO:1990904">
    <property type="term" value="C:ribonucleoprotein complex"/>
    <property type="evidence" value="ECO:0007669"/>
    <property type="project" value="UniProtKB-KW"/>
</dbReference>
<dbReference type="GO" id="GO:0003735">
    <property type="term" value="F:structural constituent of ribosome"/>
    <property type="evidence" value="ECO:0007669"/>
    <property type="project" value="InterPro"/>
</dbReference>
<dbReference type="GO" id="GO:0005743">
    <property type="term" value="C:mitochondrial inner membrane"/>
    <property type="evidence" value="ECO:0007669"/>
    <property type="project" value="UniProtKB-ARBA"/>
</dbReference>
<evidence type="ECO:0000256" key="8">
    <source>
        <dbReference type="SAM" id="MobiDB-lite"/>
    </source>
</evidence>
<dbReference type="PANTHER" id="PTHR10746:SF6">
    <property type="entry name" value="LARGE RIBOSOMAL SUBUNIT PROTEIN UL4M"/>
    <property type="match status" value="1"/>
</dbReference>
<dbReference type="NCBIfam" id="TIGR03953">
    <property type="entry name" value="rplD_bact"/>
    <property type="match status" value="1"/>
</dbReference>
<dbReference type="Proteomes" id="UP000192578">
    <property type="component" value="Unassembled WGS sequence"/>
</dbReference>
<keyword evidence="3 9" id="KW-0689">Ribosomal protein</keyword>
<feature type="region of interest" description="Disordered" evidence="8">
    <location>
        <begin position="134"/>
        <end position="169"/>
    </location>
</feature>
<dbReference type="Pfam" id="PF00573">
    <property type="entry name" value="Ribosomal_L4"/>
    <property type="match status" value="1"/>
</dbReference>
<keyword evidence="10" id="KW-1185">Reference proteome</keyword>
<reference evidence="10" key="1">
    <citation type="submission" date="2017-01" db="EMBL/GenBank/DDBJ databases">
        <title>Comparative genomics of anhydrobiosis in the tardigrade Hypsibius dujardini.</title>
        <authorList>
            <person name="Yoshida Y."/>
            <person name="Koutsovoulos G."/>
            <person name="Laetsch D."/>
            <person name="Stevens L."/>
            <person name="Kumar S."/>
            <person name="Horikawa D."/>
            <person name="Ishino K."/>
            <person name="Komine S."/>
            <person name="Tomita M."/>
            <person name="Blaxter M."/>
            <person name="Arakawa K."/>
        </authorList>
    </citation>
    <scope>NUCLEOTIDE SEQUENCE [LARGE SCALE GENOMIC DNA]</scope>
    <source>
        <strain evidence="10">Z151</strain>
    </source>
</reference>
<evidence type="ECO:0000256" key="3">
    <source>
        <dbReference type="ARBA" id="ARBA00022980"/>
    </source>
</evidence>
<comment type="caution">
    <text evidence="9">The sequence shown here is derived from an EMBL/GenBank/DDBJ whole genome shotgun (WGS) entry which is preliminary data.</text>
</comment>
<dbReference type="AlphaFoldDB" id="A0A1W0WTG5"/>
<dbReference type="EMBL" id="MTYJ01000049">
    <property type="protein sequence ID" value="OQV18475.1"/>
    <property type="molecule type" value="Genomic_DNA"/>
</dbReference>
<dbReference type="GO" id="GO:0006412">
    <property type="term" value="P:translation"/>
    <property type="evidence" value="ECO:0007669"/>
    <property type="project" value="InterPro"/>
</dbReference>
<evidence type="ECO:0000256" key="5">
    <source>
        <dbReference type="ARBA" id="ARBA00023274"/>
    </source>
</evidence>
<dbReference type="FunFam" id="3.40.1370.10:FF:000005">
    <property type="entry name" value="39S ribosomal protein L4, mitochondrial"/>
    <property type="match status" value="1"/>
</dbReference>
<dbReference type="InterPro" id="IPR002136">
    <property type="entry name" value="Ribosomal_uL4"/>
</dbReference>
<gene>
    <name evidence="9" type="ORF">BV898_07484</name>
</gene>
<dbReference type="Gene3D" id="3.40.1370.10">
    <property type="match status" value="1"/>
</dbReference>